<evidence type="ECO:0000256" key="3">
    <source>
        <dbReference type="ARBA" id="ARBA00022840"/>
    </source>
</evidence>
<reference evidence="5 6" key="1">
    <citation type="journal article" date="2016" name="Nat. Commun.">
        <title>Thousands of microbial genomes shed light on interconnected biogeochemical processes in an aquifer system.</title>
        <authorList>
            <person name="Anantharaman K."/>
            <person name="Brown C.T."/>
            <person name="Hug L.A."/>
            <person name="Sharon I."/>
            <person name="Castelle C.J."/>
            <person name="Probst A.J."/>
            <person name="Thomas B.C."/>
            <person name="Singh A."/>
            <person name="Wilkins M.J."/>
            <person name="Karaoz U."/>
            <person name="Brodie E.L."/>
            <person name="Williams K.H."/>
            <person name="Hubbard S.S."/>
            <person name="Banfield J.F."/>
        </authorList>
    </citation>
    <scope>NUCLEOTIDE SEQUENCE [LARGE SCALE GENOMIC DNA]</scope>
</reference>
<dbReference type="Pfam" id="PF13541">
    <property type="entry name" value="ChlI"/>
    <property type="match status" value="1"/>
</dbReference>
<dbReference type="PRINTS" id="PR01657">
    <property type="entry name" value="MCMFAMILY"/>
</dbReference>
<dbReference type="Gene3D" id="3.30.230.10">
    <property type="match status" value="1"/>
</dbReference>
<evidence type="ECO:0000256" key="1">
    <source>
        <dbReference type="ARBA" id="ARBA00006354"/>
    </source>
</evidence>
<evidence type="ECO:0000313" key="6">
    <source>
        <dbReference type="Proteomes" id="UP000179001"/>
    </source>
</evidence>
<dbReference type="InterPro" id="IPR025158">
    <property type="entry name" value="Mg_chelat-rel_C"/>
</dbReference>
<dbReference type="InterPro" id="IPR003593">
    <property type="entry name" value="AAA+_ATPase"/>
</dbReference>
<dbReference type="STRING" id="1798002.A2478_01865"/>
<dbReference type="InterPro" id="IPR000523">
    <property type="entry name" value="Mg_chelatse_chII-like_cat_dom"/>
</dbReference>
<organism evidence="5 6">
    <name type="scientific">Candidatus Falkowbacteria bacterium RIFOXYC2_FULL_36_12</name>
    <dbReference type="NCBI Taxonomy" id="1798002"/>
    <lineage>
        <taxon>Bacteria</taxon>
        <taxon>Candidatus Falkowiibacteriota</taxon>
    </lineage>
</organism>
<dbReference type="InterPro" id="IPR020568">
    <property type="entry name" value="Ribosomal_Su5_D2-typ_SF"/>
</dbReference>
<dbReference type="InterPro" id="IPR045006">
    <property type="entry name" value="CHLI-like"/>
</dbReference>
<name>A0A1F5T382_9BACT</name>
<dbReference type="AlphaFoldDB" id="A0A1F5T382"/>
<evidence type="ECO:0000256" key="2">
    <source>
        <dbReference type="ARBA" id="ARBA00022741"/>
    </source>
</evidence>
<evidence type="ECO:0000259" key="4">
    <source>
        <dbReference type="PROSITE" id="PS50051"/>
    </source>
</evidence>
<dbReference type="InterPro" id="IPR027417">
    <property type="entry name" value="P-loop_NTPase"/>
</dbReference>
<dbReference type="InterPro" id="IPR014721">
    <property type="entry name" value="Ribsml_uS5_D2-typ_fold_subgr"/>
</dbReference>
<protein>
    <submittedName>
        <fullName evidence="5">Magnesium chelatase</fullName>
    </submittedName>
</protein>
<dbReference type="NCBIfam" id="TIGR00368">
    <property type="entry name" value="YifB family Mg chelatase-like AAA ATPase"/>
    <property type="match status" value="1"/>
</dbReference>
<dbReference type="PANTHER" id="PTHR32039">
    <property type="entry name" value="MAGNESIUM-CHELATASE SUBUNIT CHLI"/>
    <property type="match status" value="1"/>
</dbReference>
<dbReference type="GO" id="GO:0003677">
    <property type="term" value="F:DNA binding"/>
    <property type="evidence" value="ECO:0007669"/>
    <property type="project" value="InterPro"/>
</dbReference>
<keyword evidence="3" id="KW-0067">ATP-binding</keyword>
<dbReference type="PROSITE" id="PS50051">
    <property type="entry name" value="MCM_2"/>
    <property type="match status" value="1"/>
</dbReference>
<sequence>MSIIINSIALQGLEAEKITVEADMLNELPNLVIVGLPDAAVQEAKERVKLAIRNSGFEFPRKRIIVNLAPADIRKEGPAFDLPIALAILVATNQINQEISDSIFIGELSLNGDLRSTAGVLPATIFAKNSGFKKIYIPAQNCHEATLVEGIDIYPIKNMSKLVGHLQKEKIIEPIDRKLLNNQFNITTQFEVDMSFVKGQEQAKRALEIAAAGGHNIIMSGPPGSGKTLLARTLPSIMPELTNEEILEVTKIYSVAGLLATETPIINTRPFRSPHHTSSGVALVGGGKYPKPGEITLAHRGILFLDEFPEFPRQVLENLRQPLEDGVISISRAQGTLTFPARFILVASQNPCPCGYSSDQEKNCTCTPSQIIKYQKKISGPILDRIDLHIEVPRLKMEKLTADEEEECSADIRQRVLQARERQAKRFKGTKILTNSEMRPQEIKSFCPLDENSMQLLKSATQKLNLSARSFHRIIKMSRTIADLNQEENIGSHHVAEAIQYRQKDS</sequence>
<accession>A0A1F5T382</accession>
<keyword evidence="2" id="KW-0547">Nucleotide-binding</keyword>
<comment type="similarity">
    <text evidence="1">Belongs to the Mg-chelatase subunits D/I family. ComM subfamily.</text>
</comment>
<dbReference type="SMART" id="SM00382">
    <property type="entry name" value="AAA"/>
    <property type="match status" value="1"/>
</dbReference>
<dbReference type="GO" id="GO:0005524">
    <property type="term" value="F:ATP binding"/>
    <property type="evidence" value="ECO:0007669"/>
    <property type="project" value="UniProtKB-KW"/>
</dbReference>
<evidence type="ECO:0000313" key="5">
    <source>
        <dbReference type="EMBL" id="OGF33424.1"/>
    </source>
</evidence>
<dbReference type="EMBL" id="MFGJ01000001">
    <property type="protein sequence ID" value="OGF33424.1"/>
    <property type="molecule type" value="Genomic_DNA"/>
</dbReference>
<dbReference type="InterPro" id="IPR004482">
    <property type="entry name" value="Mg_chelat-rel"/>
</dbReference>
<dbReference type="Gene3D" id="3.40.50.300">
    <property type="entry name" value="P-loop containing nucleotide triphosphate hydrolases"/>
    <property type="match status" value="1"/>
</dbReference>
<dbReference type="Proteomes" id="UP000179001">
    <property type="component" value="Unassembled WGS sequence"/>
</dbReference>
<dbReference type="InterPro" id="IPR001208">
    <property type="entry name" value="MCM_dom"/>
</dbReference>
<proteinExistence type="inferred from homology"/>
<comment type="caution">
    <text evidence="5">The sequence shown here is derived from an EMBL/GenBank/DDBJ whole genome shotgun (WGS) entry which is preliminary data.</text>
</comment>
<dbReference type="PANTHER" id="PTHR32039:SF7">
    <property type="entry name" value="COMPETENCE PROTEIN COMM"/>
    <property type="match status" value="1"/>
</dbReference>
<dbReference type="SUPFAM" id="SSF52540">
    <property type="entry name" value="P-loop containing nucleoside triphosphate hydrolases"/>
    <property type="match status" value="1"/>
</dbReference>
<dbReference type="SUPFAM" id="SSF54211">
    <property type="entry name" value="Ribosomal protein S5 domain 2-like"/>
    <property type="match status" value="1"/>
</dbReference>
<dbReference type="Pfam" id="PF13335">
    <property type="entry name" value="Mg_chelatase_C"/>
    <property type="match status" value="1"/>
</dbReference>
<feature type="domain" description="MCM C-terminal AAA(+) ATPase" evidence="4">
    <location>
        <begin position="293"/>
        <end position="388"/>
    </location>
</feature>
<gene>
    <name evidence="5" type="ORF">A2478_01865</name>
</gene>
<dbReference type="Pfam" id="PF01078">
    <property type="entry name" value="Mg_chelatase"/>
    <property type="match status" value="1"/>
</dbReference>